<organism evidence="1 2">
    <name type="scientific">Streptomyces bohaiensis</name>
    <dbReference type="NCBI Taxonomy" id="1431344"/>
    <lineage>
        <taxon>Bacteria</taxon>
        <taxon>Bacillati</taxon>
        <taxon>Actinomycetota</taxon>
        <taxon>Actinomycetes</taxon>
        <taxon>Kitasatosporales</taxon>
        <taxon>Streptomycetaceae</taxon>
        <taxon>Streptomyces</taxon>
    </lineage>
</organism>
<gene>
    <name evidence="1" type="ORF">HCN52_14395</name>
</gene>
<dbReference type="EMBL" id="JAAVJC010000120">
    <property type="protein sequence ID" value="NJQ16106.1"/>
    <property type="molecule type" value="Genomic_DNA"/>
</dbReference>
<protein>
    <recommendedName>
        <fullName evidence="3">Transcriptional regulator, AbiEi antitoxin, Type IV TA system</fullName>
    </recommendedName>
</protein>
<comment type="caution">
    <text evidence="1">The sequence shown here is derived from an EMBL/GenBank/DDBJ whole genome shotgun (WGS) entry which is preliminary data.</text>
</comment>
<name>A0ABX1CCW7_9ACTN</name>
<evidence type="ECO:0000313" key="2">
    <source>
        <dbReference type="Proteomes" id="UP000727056"/>
    </source>
</evidence>
<evidence type="ECO:0008006" key="3">
    <source>
        <dbReference type="Google" id="ProtNLM"/>
    </source>
</evidence>
<proteinExistence type="predicted"/>
<dbReference type="RefSeq" id="WP_168088858.1">
    <property type="nucleotide sequence ID" value="NZ_BHZH01000081.1"/>
</dbReference>
<keyword evidence="2" id="KW-1185">Reference proteome</keyword>
<dbReference type="Proteomes" id="UP000727056">
    <property type="component" value="Unassembled WGS sequence"/>
</dbReference>
<sequence length="335" mass="35651">MTHDASLSHRPHRLPADAWHRVMTLRELHAHGVSAAEARRRSAPGGDWQQPAPGVFLLHGTAPRGEELLLAARRYAEAEGGTGGPGSGEHAALLTGMSALALYGFRSAPRPALLERADLLVPHDSRLAAADRVGVTHCGRLPRPVTVDGFALAPTAWAVADAVAPPTDPAVVREVLVEAVTSGRCDAAAVVRELGRARLRALPHVDAAIGAMVAAGRRVAEDRLLALVRDGGLPDPLWNVRLRLPGGPQLGAVDAYWPDHAVAVRLDTRTARRDAAVERVARERRETLERLGVAVVSMTPRQVAEEPGLRASMVRTALLAATTRPPAAYVTVLPR</sequence>
<evidence type="ECO:0000313" key="1">
    <source>
        <dbReference type="EMBL" id="NJQ16106.1"/>
    </source>
</evidence>
<reference evidence="1 2" key="1">
    <citation type="submission" date="2020-03" db="EMBL/GenBank/DDBJ databases">
        <title>Draft genome of Streptomyces sp. ventii, isolated from the Axial Seamount in the Pacific Ocean, and resequencing of the two type strains Streptomyces lonarensis strain NCL 716 and Streptomyces bohaiensis strain 11A07.</title>
        <authorList>
            <person name="Loughran R.M."/>
            <person name="Pfannmuller K.M."/>
            <person name="Wasson B.J."/>
            <person name="Deadmond M.C."/>
            <person name="Paddock B.E."/>
            <person name="Koyack M.J."/>
            <person name="Gallegos D.A."/>
            <person name="Mitchell E.A."/>
            <person name="Ushijima B."/>
            <person name="Saw J.H."/>
            <person name="Mcphail K.L."/>
            <person name="Videau P."/>
        </authorList>
    </citation>
    <scope>NUCLEOTIDE SEQUENCE [LARGE SCALE GENOMIC DNA]</scope>
    <source>
        <strain evidence="1 2">11A07</strain>
    </source>
</reference>
<accession>A0ABX1CCW7</accession>